<evidence type="ECO:0000313" key="3">
    <source>
        <dbReference type="Proteomes" id="UP000094960"/>
    </source>
</evidence>
<dbReference type="EMBL" id="CP017248">
    <property type="protein sequence ID" value="AOR34454.1"/>
    <property type="molecule type" value="Genomic_DNA"/>
</dbReference>
<dbReference type="KEGG" id="spun:BFF78_28430"/>
<organism evidence="2 3">
    <name type="scientific">Streptomyces fodineus</name>
    <dbReference type="NCBI Taxonomy" id="1904616"/>
    <lineage>
        <taxon>Bacteria</taxon>
        <taxon>Bacillati</taxon>
        <taxon>Actinomycetota</taxon>
        <taxon>Actinomycetes</taxon>
        <taxon>Kitasatosporales</taxon>
        <taxon>Streptomycetaceae</taxon>
        <taxon>Streptomyces</taxon>
    </lineage>
</organism>
<dbReference type="AlphaFoldDB" id="A0A1D7YG14"/>
<dbReference type="Proteomes" id="UP000094960">
    <property type="component" value="Chromosome"/>
</dbReference>
<keyword evidence="1" id="KW-0812">Transmembrane</keyword>
<sequence length="68" mass="7198">MGETVDAKARGAVRKGVKIALVVVVTAVAALPLAMLGLSRLPAERAYQQCAEQPDVSKCHDPLTSWLP</sequence>
<keyword evidence="3" id="KW-1185">Reference proteome</keyword>
<reference evidence="3" key="1">
    <citation type="submission" date="2016-09" db="EMBL/GenBank/DDBJ databases">
        <title>Streptomyces puniciscabiei strain:TW1S1 Genome sequencing and assembly.</title>
        <authorList>
            <person name="Kim M.-K."/>
            <person name="Kim S.B."/>
        </authorList>
    </citation>
    <scope>NUCLEOTIDE SEQUENCE [LARGE SCALE GENOMIC DNA]</scope>
    <source>
        <strain evidence="3">TW1S1</strain>
    </source>
</reference>
<feature type="transmembrane region" description="Helical" evidence="1">
    <location>
        <begin position="19"/>
        <end position="38"/>
    </location>
</feature>
<evidence type="ECO:0000313" key="2">
    <source>
        <dbReference type="EMBL" id="AOR34454.1"/>
    </source>
</evidence>
<protein>
    <submittedName>
        <fullName evidence="2">Uncharacterized protein</fullName>
    </submittedName>
</protein>
<name>A0A1D7YG14_9ACTN</name>
<keyword evidence="1" id="KW-1133">Transmembrane helix</keyword>
<gene>
    <name evidence="2" type="ORF">BFF78_28430</name>
</gene>
<proteinExistence type="predicted"/>
<dbReference type="RefSeq" id="WP_069781003.1">
    <property type="nucleotide sequence ID" value="NZ_CP017248.1"/>
</dbReference>
<accession>A0A1D7YG14</accession>
<evidence type="ECO:0000256" key="1">
    <source>
        <dbReference type="SAM" id="Phobius"/>
    </source>
</evidence>
<keyword evidence="1" id="KW-0472">Membrane</keyword>